<dbReference type="AlphaFoldDB" id="A0A8T9IPC4"/>
<name>A0A8T9IPC4_SALET</name>
<proteinExistence type="predicted"/>
<keyword evidence="1" id="KW-1133">Transmembrane helix</keyword>
<evidence type="ECO:0000256" key="1">
    <source>
        <dbReference type="SAM" id="Phobius"/>
    </source>
</evidence>
<dbReference type="EMBL" id="CP093445">
    <property type="protein sequence ID" value="UNO35757.1"/>
    <property type="molecule type" value="Genomic_DNA"/>
</dbReference>
<organism evidence="2">
    <name type="scientific">Salmonella enterica subsp. enterica serovar Abeokuta</name>
    <dbReference type="NCBI Taxonomy" id="2926665"/>
    <lineage>
        <taxon>Bacteria</taxon>
        <taxon>Pseudomonadati</taxon>
        <taxon>Pseudomonadota</taxon>
        <taxon>Gammaproteobacteria</taxon>
        <taxon>Enterobacterales</taxon>
        <taxon>Enterobacteriaceae</taxon>
        <taxon>Salmonella</taxon>
    </lineage>
</organism>
<evidence type="ECO:0000313" key="2">
    <source>
        <dbReference type="EMBL" id="UNO35757.1"/>
    </source>
</evidence>
<keyword evidence="1" id="KW-0472">Membrane</keyword>
<sequence>MNRQNCIFDAMYSYHLEKMFCTITGRIDRLITFVIILSGCSVFASVSGYMWFGAIVAALSICLVVFQFSRASGAAEEHAREYLTLITDEPELTDEALLARFKRLQASDSSTWSVLNSAAYLRSCIALGLPIPEDASELSVTEKIMSWLAGDLPRTRIAHD</sequence>
<feature type="transmembrane region" description="Helical" evidence="1">
    <location>
        <begin position="27"/>
        <end position="44"/>
    </location>
</feature>
<accession>A0A8T9IPC4</accession>
<protein>
    <submittedName>
        <fullName evidence="2">Uncharacterized protein</fullName>
    </submittedName>
</protein>
<reference evidence="2" key="1">
    <citation type="submission" date="2022-03" db="EMBL/GenBank/DDBJ databases">
        <title>Genome Sequence of a New Salmonella enterica Strain (Salmonella Abeokuta) isolated from Poultry Feed in Nigeria.</title>
        <authorList>
            <person name="Fagbamila I."/>
            <person name="Barco L."/>
            <person name="Monorella C."/>
            <person name="Beld M.V.D."/>
            <person name="Mooijman K."/>
            <person name="Hernandez-Segura A."/>
            <person name="Orsini M."/>
            <person name="Ajayi O."/>
            <person name="Ngulukun S."/>
            <person name="Jambalang A.-R."/>
            <person name="Sati N."/>
            <person name="Emmennaa P."/>
            <person name="Ankeli P."/>
            <person name="Muhammad M."/>
        </authorList>
    </citation>
    <scope>NUCLEOTIDE SEQUENCE</scope>
    <source>
        <strain evidence="2">OG19FER4</strain>
    </source>
</reference>
<dbReference type="RefSeq" id="WP_197402481.1">
    <property type="nucleotide sequence ID" value="NZ_CP093445.1"/>
</dbReference>
<gene>
    <name evidence="2" type="ORF">MOV10_09360</name>
</gene>
<keyword evidence="1" id="KW-0812">Transmembrane</keyword>